<reference evidence="1" key="1">
    <citation type="submission" date="2018-05" db="EMBL/GenBank/DDBJ databases">
        <authorList>
            <person name="Lanie J.A."/>
            <person name="Ng W.-L."/>
            <person name="Kazmierczak K.M."/>
            <person name="Andrzejewski T.M."/>
            <person name="Davidsen T.M."/>
            <person name="Wayne K.J."/>
            <person name="Tettelin H."/>
            <person name="Glass J.I."/>
            <person name="Rusch D."/>
            <person name="Podicherti R."/>
            <person name="Tsui H.-C.T."/>
            <person name="Winkler M.E."/>
        </authorList>
    </citation>
    <scope>NUCLEOTIDE SEQUENCE</scope>
</reference>
<dbReference type="AlphaFoldDB" id="A0A382XEQ8"/>
<gene>
    <name evidence="1" type="ORF">METZ01_LOCUS422511</name>
</gene>
<evidence type="ECO:0008006" key="2">
    <source>
        <dbReference type="Google" id="ProtNLM"/>
    </source>
</evidence>
<protein>
    <recommendedName>
        <fullName evidence="2">DNA-binding protein</fullName>
    </recommendedName>
</protein>
<dbReference type="InterPro" id="IPR041164">
    <property type="entry name" value="LDcluster4"/>
</dbReference>
<dbReference type="Gene3D" id="3.40.50.450">
    <property type="match status" value="1"/>
</dbReference>
<accession>A0A382XEQ8</accession>
<evidence type="ECO:0000313" key="1">
    <source>
        <dbReference type="EMBL" id="SVD69657.1"/>
    </source>
</evidence>
<name>A0A382XEQ8_9ZZZZ</name>
<dbReference type="SUPFAM" id="SSF102405">
    <property type="entry name" value="MCP/YpsA-like"/>
    <property type="match status" value="1"/>
</dbReference>
<dbReference type="EMBL" id="UINC01167255">
    <property type="protein sequence ID" value="SVD69657.1"/>
    <property type="molecule type" value="Genomic_DNA"/>
</dbReference>
<dbReference type="Pfam" id="PF18306">
    <property type="entry name" value="LDcluster4"/>
    <property type="match status" value="1"/>
</dbReference>
<proteinExistence type="predicted"/>
<organism evidence="1">
    <name type="scientific">marine metagenome</name>
    <dbReference type="NCBI Taxonomy" id="408172"/>
    <lineage>
        <taxon>unclassified sequences</taxon>
        <taxon>metagenomes</taxon>
        <taxon>ecological metagenomes</taxon>
    </lineage>
</organism>
<sequence length="71" mass="7521">VLSADVIVALPGGAGTRSEVELALEYGRPLICWLGEEGDIAGLPDGTAPLAGSFEELADYLTRELRERSFS</sequence>
<feature type="non-terminal residue" evidence="1">
    <location>
        <position position="1"/>
    </location>
</feature>